<dbReference type="AlphaFoldDB" id="A0A3D8X7A5"/>
<gene>
    <name evidence="3" type="ORF">C3744_02155</name>
</gene>
<dbReference type="InterPro" id="IPR016181">
    <property type="entry name" value="Acyl_CoA_acyltransferase"/>
</dbReference>
<feature type="domain" description="N-acetyltransferase" evidence="2">
    <location>
        <begin position="4"/>
        <end position="150"/>
    </location>
</feature>
<dbReference type="InterPro" id="IPR050769">
    <property type="entry name" value="NAT_camello-type"/>
</dbReference>
<evidence type="ECO:0000259" key="2">
    <source>
        <dbReference type="PROSITE" id="PS51186"/>
    </source>
</evidence>
<dbReference type="Pfam" id="PF13508">
    <property type="entry name" value="Acetyltransf_7"/>
    <property type="match status" value="1"/>
</dbReference>
<dbReference type="Proteomes" id="UP000256519">
    <property type="component" value="Unassembled WGS sequence"/>
</dbReference>
<dbReference type="RefSeq" id="WP_116071588.1">
    <property type="nucleotide sequence ID" value="NZ_CP187630.1"/>
</dbReference>
<reference evidence="3 4" key="1">
    <citation type="journal article" date="2018" name="Appl. Environ. Microbiol.">
        <title>Antimicrobial susceptibility testing and tentative epidemiological cut-off values of five Bacillus species relevant for use as animal feed additives or for plant protection.</title>
        <authorList>
            <person name="Agerso Y."/>
            <person name="Stuer-Lauridsen B."/>
            <person name="Bjerre K."/>
            <person name="Jensen M.G."/>
            <person name="Johansen E."/>
            <person name="Bennedsen M."/>
            <person name="Brockmann E."/>
            <person name="Nielsen B."/>
        </authorList>
    </citation>
    <scope>NUCLEOTIDE SEQUENCE [LARGE SCALE GENOMIC DNA]</scope>
    <source>
        <strain evidence="3 4">CHCC20162</strain>
    </source>
</reference>
<protein>
    <submittedName>
        <fullName evidence="3">GNAT family N-acetyltransferase</fullName>
    </submittedName>
</protein>
<dbReference type="GO" id="GO:0008080">
    <property type="term" value="F:N-acetyltransferase activity"/>
    <property type="evidence" value="ECO:0007669"/>
    <property type="project" value="InterPro"/>
</dbReference>
<sequence length="150" mass="17872">MRIIRLTYLMEHDIKELLIESQEEGFFFLTKLVAEYKNGQNVFNKTGERLWGVYGEQNKLIGVAGLNQNPYSQYANVGRVRRFYVSAQFRRKGIGKRLLKEVIHYAENYYDSLVLYTDTDEAKLFYERNGFQCVYNQHKITHEYKLKNVH</sequence>
<evidence type="ECO:0000256" key="1">
    <source>
        <dbReference type="ARBA" id="ARBA00022679"/>
    </source>
</evidence>
<comment type="caution">
    <text evidence="3">The sequence shown here is derived from an EMBL/GenBank/DDBJ whole genome shotgun (WGS) entry which is preliminary data.</text>
</comment>
<proteinExistence type="predicted"/>
<dbReference type="Gene3D" id="3.40.630.30">
    <property type="match status" value="1"/>
</dbReference>
<evidence type="ECO:0000313" key="3">
    <source>
        <dbReference type="EMBL" id="RDZ17726.1"/>
    </source>
</evidence>
<dbReference type="CDD" id="cd04301">
    <property type="entry name" value="NAT_SF"/>
    <property type="match status" value="1"/>
</dbReference>
<dbReference type="PANTHER" id="PTHR13947">
    <property type="entry name" value="GNAT FAMILY N-ACETYLTRANSFERASE"/>
    <property type="match status" value="1"/>
</dbReference>
<name>A0A3D8X7A5_PRIMG</name>
<evidence type="ECO:0000313" key="4">
    <source>
        <dbReference type="Proteomes" id="UP000256519"/>
    </source>
</evidence>
<dbReference type="PROSITE" id="PS51186">
    <property type="entry name" value="GNAT"/>
    <property type="match status" value="1"/>
</dbReference>
<dbReference type="EMBL" id="PQWM01000006">
    <property type="protein sequence ID" value="RDZ17726.1"/>
    <property type="molecule type" value="Genomic_DNA"/>
</dbReference>
<keyword evidence="1 3" id="KW-0808">Transferase</keyword>
<accession>A0A3D8X7A5</accession>
<dbReference type="SUPFAM" id="SSF55729">
    <property type="entry name" value="Acyl-CoA N-acyltransferases (Nat)"/>
    <property type="match status" value="1"/>
</dbReference>
<dbReference type="PANTHER" id="PTHR13947:SF37">
    <property type="entry name" value="LD18367P"/>
    <property type="match status" value="1"/>
</dbReference>
<dbReference type="InterPro" id="IPR000182">
    <property type="entry name" value="GNAT_dom"/>
</dbReference>
<organism evidence="3 4">
    <name type="scientific">Priestia megaterium</name>
    <name type="common">Bacillus megaterium</name>
    <dbReference type="NCBI Taxonomy" id="1404"/>
    <lineage>
        <taxon>Bacteria</taxon>
        <taxon>Bacillati</taxon>
        <taxon>Bacillota</taxon>
        <taxon>Bacilli</taxon>
        <taxon>Bacillales</taxon>
        <taxon>Bacillaceae</taxon>
        <taxon>Priestia</taxon>
    </lineage>
</organism>